<evidence type="ECO:0000256" key="2">
    <source>
        <dbReference type="ARBA" id="ARBA00023125"/>
    </source>
</evidence>
<dbReference type="Gene3D" id="1.10.10.10">
    <property type="entry name" value="Winged helix-like DNA-binding domain superfamily/Winged helix DNA-binding domain"/>
    <property type="match status" value="1"/>
</dbReference>
<dbReference type="RefSeq" id="WP_144089677.1">
    <property type="nucleotide sequence ID" value="NZ_VMHE01000041.1"/>
</dbReference>
<feature type="domain" description="HTH marR-type" evidence="4">
    <location>
        <begin position="7"/>
        <end position="142"/>
    </location>
</feature>
<comment type="caution">
    <text evidence="5">The sequence shown here is derived from an EMBL/GenBank/DDBJ whole genome shotgun (WGS) entry which is preliminary data.</text>
</comment>
<gene>
    <name evidence="5" type="ORF">FPQ13_12590</name>
</gene>
<keyword evidence="6" id="KW-1185">Reference proteome</keyword>
<dbReference type="Proteomes" id="UP000316425">
    <property type="component" value="Unassembled WGS sequence"/>
</dbReference>
<name>A0A556P6L7_9BACI</name>
<dbReference type="SMART" id="SM00347">
    <property type="entry name" value="HTH_MARR"/>
    <property type="match status" value="1"/>
</dbReference>
<dbReference type="SUPFAM" id="SSF46785">
    <property type="entry name" value="Winged helix' DNA-binding domain"/>
    <property type="match status" value="1"/>
</dbReference>
<dbReference type="InterPro" id="IPR036388">
    <property type="entry name" value="WH-like_DNA-bd_sf"/>
</dbReference>
<dbReference type="OrthoDB" id="2404954at2"/>
<keyword evidence="2 5" id="KW-0238">DNA-binding</keyword>
<proteinExistence type="predicted"/>
<evidence type="ECO:0000313" key="5">
    <source>
        <dbReference type="EMBL" id="TSJ59997.1"/>
    </source>
</evidence>
<dbReference type="AlphaFoldDB" id="A0A556P6L7"/>
<accession>A0A556P6L7</accession>
<sequence>MSFNLHQLDLLDLISERHLKLRKISEAQWNRHHELPISKSEWFILLRIYQEKETTVSFISKSVDITRQATHKFIKQLQEKGLVEVGEQENNRKEKRIQLTAFGKECYEKNEQLQANLEKEIAEHIGQKRLEQLKDILKMNWGIED</sequence>
<dbReference type="EMBL" id="VMHE01000041">
    <property type="protein sequence ID" value="TSJ59997.1"/>
    <property type="molecule type" value="Genomic_DNA"/>
</dbReference>
<evidence type="ECO:0000256" key="3">
    <source>
        <dbReference type="ARBA" id="ARBA00023163"/>
    </source>
</evidence>
<dbReference type="GO" id="GO:0003700">
    <property type="term" value="F:DNA-binding transcription factor activity"/>
    <property type="evidence" value="ECO:0007669"/>
    <property type="project" value="InterPro"/>
</dbReference>
<dbReference type="InterPro" id="IPR000835">
    <property type="entry name" value="HTH_MarR-typ"/>
</dbReference>
<keyword evidence="3" id="KW-0804">Transcription</keyword>
<organism evidence="5 6">
    <name type="scientific">Allobacillus salarius</name>
    <dbReference type="NCBI Taxonomy" id="1955272"/>
    <lineage>
        <taxon>Bacteria</taxon>
        <taxon>Bacillati</taxon>
        <taxon>Bacillota</taxon>
        <taxon>Bacilli</taxon>
        <taxon>Bacillales</taxon>
        <taxon>Bacillaceae</taxon>
        <taxon>Allobacillus</taxon>
    </lineage>
</organism>
<evidence type="ECO:0000256" key="1">
    <source>
        <dbReference type="ARBA" id="ARBA00023015"/>
    </source>
</evidence>
<dbReference type="PANTHER" id="PTHR42756:SF1">
    <property type="entry name" value="TRANSCRIPTIONAL REPRESSOR OF EMRAB OPERON"/>
    <property type="match status" value="1"/>
</dbReference>
<reference evidence="5 6" key="1">
    <citation type="submission" date="2019-07" db="EMBL/GenBank/DDBJ databases">
        <title>Allobacillus sp. nov. SKP isolated from shrimp paste of Euphausiacea.</title>
        <authorList>
            <person name="Kanchanasin P."/>
            <person name="Tanasupawat S."/>
            <person name="Shi W."/>
            <person name="Wu L."/>
            <person name="Ma J."/>
        </authorList>
    </citation>
    <scope>NUCLEOTIDE SEQUENCE [LARGE SCALE GENOMIC DNA]</scope>
    <source>
        <strain evidence="5 6">SKP4-8</strain>
    </source>
</reference>
<dbReference type="InterPro" id="IPR036390">
    <property type="entry name" value="WH_DNA-bd_sf"/>
</dbReference>
<dbReference type="Pfam" id="PF01047">
    <property type="entry name" value="MarR"/>
    <property type="match status" value="1"/>
</dbReference>
<dbReference type="GO" id="GO:0003677">
    <property type="term" value="F:DNA binding"/>
    <property type="evidence" value="ECO:0007669"/>
    <property type="project" value="UniProtKB-KW"/>
</dbReference>
<evidence type="ECO:0000259" key="4">
    <source>
        <dbReference type="PROSITE" id="PS50995"/>
    </source>
</evidence>
<keyword evidence="1" id="KW-0805">Transcription regulation</keyword>
<dbReference type="PANTHER" id="PTHR42756">
    <property type="entry name" value="TRANSCRIPTIONAL REGULATOR, MARR"/>
    <property type="match status" value="1"/>
</dbReference>
<dbReference type="PROSITE" id="PS50995">
    <property type="entry name" value="HTH_MARR_2"/>
    <property type="match status" value="1"/>
</dbReference>
<evidence type="ECO:0000313" key="6">
    <source>
        <dbReference type="Proteomes" id="UP000316425"/>
    </source>
</evidence>
<protein>
    <submittedName>
        <fullName evidence="5">Winged helix DNA-binding protein</fullName>
    </submittedName>
</protein>